<organism evidence="2 3">
    <name type="scientific">Metamycoplasma gateae</name>
    <dbReference type="NCBI Taxonomy" id="35769"/>
    <lineage>
        <taxon>Bacteria</taxon>
        <taxon>Bacillati</taxon>
        <taxon>Mycoplasmatota</taxon>
        <taxon>Mycoplasmoidales</taxon>
        <taxon>Metamycoplasmataceae</taxon>
        <taxon>Metamycoplasma</taxon>
    </lineage>
</organism>
<feature type="domain" description="NIF system FeS cluster assembly NifU N-terminal" evidence="1">
    <location>
        <begin position="10"/>
        <end position="89"/>
    </location>
</feature>
<gene>
    <name evidence="2" type="ORF">V2E26_02355</name>
</gene>
<protein>
    <submittedName>
        <fullName evidence="2">Iron-sulfur cluster assembly scaffold protein</fullName>
    </submittedName>
</protein>
<dbReference type="Proteomes" id="UP001431935">
    <property type="component" value="Chromosome"/>
</dbReference>
<keyword evidence="3" id="KW-1185">Reference proteome</keyword>
<dbReference type="SUPFAM" id="SSF82649">
    <property type="entry name" value="SufE/NifU"/>
    <property type="match status" value="1"/>
</dbReference>
<dbReference type="Pfam" id="PF01592">
    <property type="entry name" value="NifU_N"/>
    <property type="match status" value="1"/>
</dbReference>
<evidence type="ECO:0000259" key="1">
    <source>
        <dbReference type="Pfam" id="PF01592"/>
    </source>
</evidence>
<dbReference type="Gene3D" id="3.90.1010.10">
    <property type="match status" value="1"/>
</dbReference>
<name>A0ABZ2AHE7_9BACT</name>
<evidence type="ECO:0000313" key="2">
    <source>
        <dbReference type="EMBL" id="WVN21235.1"/>
    </source>
</evidence>
<dbReference type="InterPro" id="IPR002871">
    <property type="entry name" value="NIF_FeS_clus_asmbl_NifU_N"/>
</dbReference>
<reference evidence="2" key="1">
    <citation type="submission" date="2024-01" db="EMBL/GenBank/DDBJ databases">
        <title>Complete genome sequence of Mycoplasma gateae strain 3700.</title>
        <authorList>
            <person name="Spergser J."/>
        </authorList>
    </citation>
    <scope>NUCLEOTIDE SEQUENCE [LARGE SCALE GENOMIC DNA]</scope>
    <source>
        <strain evidence="2">3700</strain>
    </source>
</reference>
<proteinExistence type="predicted"/>
<accession>A0ABZ2AHE7</accession>
<sequence length="140" mass="16126">MKSFSNVEKQQIIFNAYSNPKFKLDNKTGVGINEHSQVCVDEIELNLKFENDLLVEAKYFANGCAIFISSIELVINELLNKSKEDIKQILENYFKLINKEEIEESVDLGNLYVFENVKIHLNRLECASIVYRAFKKGLNA</sequence>
<evidence type="ECO:0000313" key="3">
    <source>
        <dbReference type="Proteomes" id="UP001431935"/>
    </source>
</evidence>
<dbReference type="RefSeq" id="WP_330463275.1">
    <property type="nucleotide sequence ID" value="NZ_CP143578.1"/>
</dbReference>
<dbReference type="EMBL" id="CP143578">
    <property type="protein sequence ID" value="WVN21235.1"/>
    <property type="molecule type" value="Genomic_DNA"/>
</dbReference>